<dbReference type="GO" id="GO:0005576">
    <property type="term" value="C:extracellular region"/>
    <property type="evidence" value="ECO:0007669"/>
    <property type="project" value="TreeGrafter"/>
</dbReference>
<feature type="chain" id="PRO_5039400598" evidence="1">
    <location>
        <begin position="24"/>
        <end position="370"/>
    </location>
</feature>
<feature type="signal peptide" evidence="1">
    <location>
        <begin position="1"/>
        <end position="23"/>
    </location>
</feature>
<feature type="domain" description="Mce/MlaD" evidence="2">
    <location>
        <begin position="37"/>
        <end position="111"/>
    </location>
</feature>
<sequence length="370" mass="37455">MNARLATAALAGVGLLVSGCGFTAGDLARANNSRGDGYLVSLAVPDALNLPDGSPVRIGGVSVGKVDSVKAKNYEAIVTLKIKKETHLTDQAKVRLRYTTALGEMYVQIEPSSSGTPLQGGEMLARTQSETAPSVEDALASASLLINGGGLGSIETIVTELNKAVDGRVPTTHALISKLDTFMRTVTGSQRQIDRILTALASTSKTLNARQDTINKALVEIRPAAKTLTDNTPQLVALLKEANKLGATAKRIVDANRGNVELTVKELGPVLQTINANSNSILGALANLRAAAPLVKQVARPSYANLYATVHLSANTLLGGLTGGALGGSSGGTGGTGGLLGGLTGGLTGGSTGSTNPLGSVTGILSGLGG</sequence>
<dbReference type="NCBIfam" id="TIGR00996">
    <property type="entry name" value="Mtu_fam_mce"/>
    <property type="match status" value="1"/>
</dbReference>
<dbReference type="EMBL" id="SJZJ01000002">
    <property type="protein sequence ID" value="TCJ30827.1"/>
    <property type="molecule type" value="Genomic_DNA"/>
</dbReference>
<keyword evidence="4" id="KW-1185">Reference proteome</keyword>
<dbReference type="InterPro" id="IPR003399">
    <property type="entry name" value="Mce/MlaD"/>
</dbReference>
<evidence type="ECO:0000313" key="4">
    <source>
        <dbReference type="Proteomes" id="UP000295453"/>
    </source>
</evidence>
<evidence type="ECO:0000256" key="1">
    <source>
        <dbReference type="SAM" id="SignalP"/>
    </source>
</evidence>
<dbReference type="InterPro" id="IPR052336">
    <property type="entry name" value="MlaD_Phospholipid_Transporter"/>
</dbReference>
<dbReference type="Pfam" id="PF02470">
    <property type="entry name" value="MlaD"/>
    <property type="match status" value="1"/>
</dbReference>
<organism evidence="3 4">
    <name type="scientific">Nocardioides jejuensis</name>
    <dbReference type="NCBI Taxonomy" id="2502782"/>
    <lineage>
        <taxon>Bacteria</taxon>
        <taxon>Bacillati</taxon>
        <taxon>Actinomycetota</taxon>
        <taxon>Actinomycetes</taxon>
        <taxon>Propionibacteriales</taxon>
        <taxon>Nocardioidaceae</taxon>
        <taxon>Nocardioides</taxon>
    </lineage>
</organism>
<name>A0A4R1CJ18_9ACTN</name>
<dbReference type="PROSITE" id="PS51257">
    <property type="entry name" value="PROKAR_LIPOPROTEIN"/>
    <property type="match status" value="1"/>
</dbReference>
<evidence type="ECO:0000259" key="2">
    <source>
        <dbReference type="Pfam" id="PF02470"/>
    </source>
</evidence>
<dbReference type="OrthoDB" id="9774928at2"/>
<dbReference type="PANTHER" id="PTHR33371">
    <property type="entry name" value="INTERMEMBRANE PHOSPHOLIPID TRANSPORT SYSTEM BINDING PROTEIN MLAD-RELATED"/>
    <property type="match status" value="1"/>
</dbReference>
<keyword evidence="1" id="KW-0732">Signal</keyword>
<protein>
    <submittedName>
        <fullName evidence="3">MCE family protein</fullName>
    </submittedName>
</protein>
<comment type="caution">
    <text evidence="3">The sequence shown here is derived from an EMBL/GenBank/DDBJ whole genome shotgun (WGS) entry which is preliminary data.</text>
</comment>
<dbReference type="PANTHER" id="PTHR33371:SF15">
    <property type="entry name" value="LIPOPROTEIN LPRN"/>
    <property type="match status" value="1"/>
</dbReference>
<dbReference type="AlphaFoldDB" id="A0A4R1CJ18"/>
<dbReference type="Proteomes" id="UP000295453">
    <property type="component" value="Unassembled WGS sequence"/>
</dbReference>
<dbReference type="InterPro" id="IPR005693">
    <property type="entry name" value="Mce"/>
</dbReference>
<evidence type="ECO:0000313" key="3">
    <source>
        <dbReference type="EMBL" id="TCJ30827.1"/>
    </source>
</evidence>
<proteinExistence type="predicted"/>
<reference evidence="3 4" key="1">
    <citation type="submission" date="2019-03" db="EMBL/GenBank/DDBJ databases">
        <authorList>
            <person name="Kim M.K.M."/>
        </authorList>
    </citation>
    <scope>NUCLEOTIDE SEQUENCE [LARGE SCALE GENOMIC DNA]</scope>
    <source>
        <strain evidence="3 4">18JY15-6</strain>
    </source>
</reference>
<dbReference type="RefSeq" id="WP_131581442.1">
    <property type="nucleotide sequence ID" value="NZ_SJZJ01000002.1"/>
</dbReference>
<accession>A0A4R1CJ18</accession>
<gene>
    <name evidence="3" type="ORF">EPD65_01965</name>
</gene>